<evidence type="ECO:0000313" key="1">
    <source>
        <dbReference type="EMBL" id="AFU97450.1"/>
    </source>
</evidence>
<dbReference type="InterPro" id="IPR036249">
    <property type="entry name" value="Thioredoxin-like_sf"/>
</dbReference>
<keyword evidence="2" id="KW-1185">Reference proteome</keyword>
<name>K4KGW1_SIMAS</name>
<dbReference type="Gene3D" id="3.40.30.10">
    <property type="entry name" value="Glutaredoxin"/>
    <property type="match status" value="1"/>
</dbReference>
<dbReference type="Pfam" id="PF05768">
    <property type="entry name" value="Glrx-like"/>
    <property type="match status" value="1"/>
</dbReference>
<reference evidence="1 2" key="1">
    <citation type="journal article" date="2013" name="Genome Announc.">
        <title>Complete genome sequence of Simiduia agarivorans SA1(T), a marine bacterium able to degrade a variety of polysaccharides.</title>
        <authorList>
            <person name="Lin S.Y."/>
            <person name="Shieh W.Y."/>
            <person name="Chen J.S."/>
            <person name="Tang S.L."/>
        </authorList>
    </citation>
    <scope>NUCLEOTIDE SEQUENCE [LARGE SCALE GENOMIC DNA]</scope>
    <source>
        <strain evidence="2">DSM 21679 / JCM 13881 / BCRC 17597 / SA1</strain>
    </source>
</reference>
<dbReference type="EMBL" id="CP003746">
    <property type="protein sequence ID" value="AFU97450.1"/>
    <property type="molecule type" value="Genomic_DNA"/>
</dbReference>
<accession>K4KGW1</accession>
<dbReference type="STRING" id="1117647.M5M_01095"/>
<dbReference type="HOGENOM" id="CLU_125054_4_2_6"/>
<dbReference type="KEGG" id="saga:M5M_01095"/>
<proteinExistence type="predicted"/>
<dbReference type="InterPro" id="IPR008554">
    <property type="entry name" value="Glutaredoxin-like"/>
</dbReference>
<evidence type="ECO:0000313" key="2">
    <source>
        <dbReference type="Proteomes" id="UP000000466"/>
    </source>
</evidence>
<protein>
    <submittedName>
        <fullName evidence="1">Glutaredoxin 2</fullName>
    </submittedName>
</protein>
<dbReference type="Proteomes" id="UP000000466">
    <property type="component" value="Chromosome"/>
</dbReference>
<sequence>MGLNVRVELLGTAGCHLCDVAESLIYHCIETDASGVLRQHCTVDIIDIADDQVLMERFATSIPVLRTSSGESWCWPFPEPAELQADLLALVGAVSQTP</sequence>
<dbReference type="AlphaFoldDB" id="K4KGW1"/>
<organism evidence="1 2">
    <name type="scientific">Simiduia agarivorans (strain DSM 21679 / JCM 13881 / BCRC 17597 / SA1)</name>
    <dbReference type="NCBI Taxonomy" id="1117647"/>
    <lineage>
        <taxon>Bacteria</taxon>
        <taxon>Pseudomonadati</taxon>
        <taxon>Pseudomonadota</taxon>
        <taxon>Gammaproteobacteria</taxon>
        <taxon>Cellvibrionales</taxon>
        <taxon>Cellvibrionaceae</taxon>
        <taxon>Simiduia</taxon>
    </lineage>
</organism>
<dbReference type="SUPFAM" id="SSF52833">
    <property type="entry name" value="Thioredoxin-like"/>
    <property type="match status" value="1"/>
</dbReference>
<gene>
    <name evidence="1" type="ordered locus">M5M_01095</name>
</gene>